<dbReference type="Pfam" id="PF00132">
    <property type="entry name" value="Hexapep"/>
    <property type="match status" value="1"/>
</dbReference>
<keyword evidence="8 11" id="KW-0012">Acyltransferase</keyword>
<evidence type="ECO:0000313" key="12">
    <source>
        <dbReference type="Proteomes" id="UP001082899"/>
    </source>
</evidence>
<name>A0ABT3ZJF9_9BURK</name>
<comment type="caution">
    <text evidence="11">The sequence shown here is derived from an EMBL/GenBank/DDBJ whole genome shotgun (WGS) entry which is preliminary data.</text>
</comment>
<protein>
    <recommendedName>
        <fullName evidence="4">Serine acetyltransferase</fullName>
        <ecNumber evidence="3">2.3.1.30</ecNumber>
    </recommendedName>
</protein>
<dbReference type="GO" id="GO:0009001">
    <property type="term" value="F:serine O-acetyltransferase activity"/>
    <property type="evidence" value="ECO:0007669"/>
    <property type="project" value="UniProtKB-EC"/>
</dbReference>
<feature type="domain" description="Serine acetyltransferase N-terminal" evidence="10">
    <location>
        <begin position="11"/>
        <end position="111"/>
    </location>
</feature>
<sequence>MTATEKLAVLLRQEAAALQRREPIFATLLQHRILTPPTFSAMLCRLLAARLADAQVGEQALFDIFAAVHRDAPLLVEQARHDIEAVLRRDPASDALLHILLDQKGFQAIQTHRLAHALWNAGRRELARWLQGASSRTLGVDMHPAARIGRGIMFDHATGIVIGETCVIGDDVSIMQAVTLGGTGNQTGNRHPKIGDGVLIGAGATLLGNLIVGHGAKVGAGSVVLNDVPPGMTVVGIPARIVGQAGGAMAAAADEMNQNFLKEPTAGCFGDAQGTAVGTAAPRGHDLRSCPIG</sequence>
<evidence type="ECO:0000256" key="4">
    <source>
        <dbReference type="ARBA" id="ARBA00018522"/>
    </source>
</evidence>
<dbReference type="Gene3D" id="1.10.3130.10">
    <property type="entry name" value="serine acetyltransferase, domain 1"/>
    <property type="match status" value="1"/>
</dbReference>
<organism evidence="11 12">
    <name type="scientific">Robbsia betulipollinis</name>
    <dbReference type="NCBI Taxonomy" id="2981849"/>
    <lineage>
        <taxon>Bacteria</taxon>
        <taxon>Pseudomonadati</taxon>
        <taxon>Pseudomonadota</taxon>
        <taxon>Betaproteobacteria</taxon>
        <taxon>Burkholderiales</taxon>
        <taxon>Burkholderiaceae</taxon>
        <taxon>Robbsia</taxon>
    </lineage>
</organism>
<dbReference type="InterPro" id="IPR005881">
    <property type="entry name" value="Ser_O-AcTrfase"/>
</dbReference>
<comment type="catalytic activity">
    <reaction evidence="9">
        <text>L-serine + acetyl-CoA = O-acetyl-L-serine + CoA</text>
        <dbReference type="Rhea" id="RHEA:24560"/>
        <dbReference type="ChEBI" id="CHEBI:33384"/>
        <dbReference type="ChEBI" id="CHEBI:57287"/>
        <dbReference type="ChEBI" id="CHEBI:57288"/>
        <dbReference type="ChEBI" id="CHEBI:58340"/>
        <dbReference type="EC" id="2.3.1.30"/>
    </reaction>
</comment>
<evidence type="ECO:0000256" key="2">
    <source>
        <dbReference type="ARBA" id="ARBA00007274"/>
    </source>
</evidence>
<dbReference type="SMART" id="SM00971">
    <property type="entry name" value="SATase_N"/>
    <property type="match status" value="1"/>
</dbReference>
<dbReference type="RefSeq" id="WP_267846186.1">
    <property type="nucleotide sequence ID" value="NZ_JAPMXC010000001.1"/>
</dbReference>
<dbReference type="PANTHER" id="PTHR42811">
    <property type="entry name" value="SERINE ACETYLTRANSFERASE"/>
    <property type="match status" value="1"/>
</dbReference>
<evidence type="ECO:0000256" key="1">
    <source>
        <dbReference type="ARBA" id="ARBA00004876"/>
    </source>
</evidence>
<dbReference type="InterPro" id="IPR001451">
    <property type="entry name" value="Hexapep"/>
</dbReference>
<dbReference type="InterPro" id="IPR042122">
    <property type="entry name" value="Ser_AcTrfase_N_sf"/>
</dbReference>
<dbReference type="Pfam" id="PF06426">
    <property type="entry name" value="SATase_N"/>
    <property type="match status" value="1"/>
</dbReference>
<dbReference type="SUPFAM" id="SSF51161">
    <property type="entry name" value="Trimeric LpxA-like enzymes"/>
    <property type="match status" value="1"/>
</dbReference>
<keyword evidence="7" id="KW-0677">Repeat</keyword>
<dbReference type="EMBL" id="JAPMXC010000001">
    <property type="protein sequence ID" value="MCY0386650.1"/>
    <property type="molecule type" value="Genomic_DNA"/>
</dbReference>
<gene>
    <name evidence="11" type="primary">cysE</name>
    <name evidence="11" type="ORF">OVY01_05235</name>
</gene>
<comment type="similarity">
    <text evidence="2">Belongs to the transferase hexapeptide repeat family.</text>
</comment>
<dbReference type="NCBIfam" id="NF041874">
    <property type="entry name" value="EPS_EpsC"/>
    <property type="match status" value="1"/>
</dbReference>
<reference evidence="11" key="1">
    <citation type="submission" date="2022-11" db="EMBL/GenBank/DDBJ databases">
        <title>Robbsia betulipollinis sp. nov., isolated from pollen of birch (Betula pendula).</title>
        <authorList>
            <person name="Shi H."/>
            <person name="Ambika Manirajan B."/>
            <person name="Ratering S."/>
            <person name="Geissler-Plaum R."/>
            <person name="Schnell S."/>
        </authorList>
    </citation>
    <scope>NUCLEOTIDE SEQUENCE</scope>
    <source>
        <strain evidence="11">Bb-Pol-6</strain>
    </source>
</reference>
<evidence type="ECO:0000256" key="6">
    <source>
        <dbReference type="ARBA" id="ARBA00022679"/>
    </source>
</evidence>
<dbReference type="InterPro" id="IPR053376">
    <property type="entry name" value="Serine_acetyltransferase"/>
</dbReference>
<dbReference type="NCBIfam" id="TIGR01172">
    <property type="entry name" value="cysE"/>
    <property type="match status" value="1"/>
</dbReference>
<keyword evidence="5" id="KW-0028">Amino-acid biosynthesis</keyword>
<dbReference type="Proteomes" id="UP001082899">
    <property type="component" value="Unassembled WGS sequence"/>
</dbReference>
<evidence type="ECO:0000256" key="3">
    <source>
        <dbReference type="ARBA" id="ARBA00013266"/>
    </source>
</evidence>
<dbReference type="InterPro" id="IPR018357">
    <property type="entry name" value="Hexapep_transf_CS"/>
</dbReference>
<dbReference type="EC" id="2.3.1.30" evidence="3"/>
<evidence type="ECO:0000256" key="5">
    <source>
        <dbReference type="ARBA" id="ARBA00022605"/>
    </source>
</evidence>
<dbReference type="InterPro" id="IPR010493">
    <property type="entry name" value="Ser_AcTrfase_N"/>
</dbReference>
<evidence type="ECO:0000256" key="9">
    <source>
        <dbReference type="ARBA" id="ARBA00049486"/>
    </source>
</evidence>
<dbReference type="Gene3D" id="2.160.10.10">
    <property type="entry name" value="Hexapeptide repeat proteins"/>
    <property type="match status" value="1"/>
</dbReference>
<proteinExistence type="inferred from homology"/>
<keyword evidence="12" id="KW-1185">Reference proteome</keyword>
<evidence type="ECO:0000259" key="10">
    <source>
        <dbReference type="SMART" id="SM00971"/>
    </source>
</evidence>
<dbReference type="CDD" id="cd03354">
    <property type="entry name" value="LbH_SAT"/>
    <property type="match status" value="1"/>
</dbReference>
<evidence type="ECO:0000256" key="8">
    <source>
        <dbReference type="ARBA" id="ARBA00023315"/>
    </source>
</evidence>
<dbReference type="PROSITE" id="PS00101">
    <property type="entry name" value="HEXAPEP_TRANSFERASES"/>
    <property type="match status" value="1"/>
</dbReference>
<accession>A0ABT3ZJF9</accession>
<keyword evidence="6 11" id="KW-0808">Transferase</keyword>
<evidence type="ECO:0000313" key="11">
    <source>
        <dbReference type="EMBL" id="MCY0386650.1"/>
    </source>
</evidence>
<dbReference type="InterPro" id="IPR045304">
    <property type="entry name" value="LbH_SAT"/>
</dbReference>
<dbReference type="InterPro" id="IPR011004">
    <property type="entry name" value="Trimer_LpxA-like_sf"/>
</dbReference>
<comment type="pathway">
    <text evidence="1">Amino-acid biosynthesis; L-cysteine biosynthesis; L-cysteine from L-serine: step 1/2.</text>
</comment>
<evidence type="ECO:0000256" key="7">
    <source>
        <dbReference type="ARBA" id="ARBA00022737"/>
    </source>
</evidence>